<proteinExistence type="predicted"/>
<reference evidence="1 2" key="1">
    <citation type="submission" date="2017-05" db="EMBL/GenBank/DDBJ databases">
        <authorList>
            <person name="Varghese N."/>
            <person name="Submissions S."/>
        </authorList>
    </citation>
    <scope>NUCLEOTIDE SEQUENCE [LARGE SCALE GENOMIC DNA]</scope>
    <source>
        <strain evidence="1 2">DSM 25457</strain>
    </source>
</reference>
<organism evidence="1 2">
    <name type="scientific">Neorhodopirellula lusitana</name>
    <dbReference type="NCBI Taxonomy" id="445327"/>
    <lineage>
        <taxon>Bacteria</taxon>
        <taxon>Pseudomonadati</taxon>
        <taxon>Planctomycetota</taxon>
        <taxon>Planctomycetia</taxon>
        <taxon>Pirellulales</taxon>
        <taxon>Pirellulaceae</taxon>
        <taxon>Neorhodopirellula</taxon>
    </lineage>
</organism>
<accession>A0ABY1Q8P2</accession>
<name>A0ABY1Q8P2_9BACT</name>
<keyword evidence="2" id="KW-1185">Reference proteome</keyword>
<dbReference type="Proteomes" id="UP001158067">
    <property type="component" value="Unassembled WGS sequence"/>
</dbReference>
<dbReference type="EMBL" id="FXUG01000007">
    <property type="protein sequence ID" value="SMP61210.1"/>
    <property type="molecule type" value="Genomic_DNA"/>
</dbReference>
<protein>
    <submittedName>
        <fullName evidence="1">Uncharacterized protein</fullName>
    </submittedName>
</protein>
<gene>
    <name evidence="1" type="ORF">SAMN06265222_10765</name>
</gene>
<sequence>MNQMELTLVAPQCRIPDPKCSLFFSGGASGPDGWLGFIGSSCSLFDKLRHCGLIDPDLSDFEFKKFPWSGPFWPGFT</sequence>
<evidence type="ECO:0000313" key="2">
    <source>
        <dbReference type="Proteomes" id="UP001158067"/>
    </source>
</evidence>
<comment type="caution">
    <text evidence="1">The sequence shown here is derived from an EMBL/GenBank/DDBJ whole genome shotgun (WGS) entry which is preliminary data.</text>
</comment>
<evidence type="ECO:0000313" key="1">
    <source>
        <dbReference type="EMBL" id="SMP61210.1"/>
    </source>
</evidence>